<name>A0A8X6R4E5_NEPPI</name>
<evidence type="ECO:0000313" key="2">
    <source>
        <dbReference type="EMBL" id="GFU60746.1"/>
    </source>
</evidence>
<dbReference type="EMBL" id="BMAW01040711">
    <property type="protein sequence ID" value="GFU60746.1"/>
    <property type="molecule type" value="Genomic_DNA"/>
</dbReference>
<sequence length="81" mass="9303">MGAITKDFSSCVEGRREVHELGRRTGKTIEFQTSDYLRIDEDTSLVKICATRLRSKFLINQKAVQKLFSDSYVSLNFKDLP</sequence>
<accession>A0A8X6R4E5</accession>
<evidence type="ECO:0000313" key="1">
    <source>
        <dbReference type="EMBL" id="GFT64516.1"/>
    </source>
</evidence>
<evidence type="ECO:0000313" key="3">
    <source>
        <dbReference type="Proteomes" id="UP000887013"/>
    </source>
</evidence>
<dbReference type="Proteomes" id="UP000887013">
    <property type="component" value="Unassembled WGS sequence"/>
</dbReference>
<organism evidence="2 3">
    <name type="scientific">Nephila pilipes</name>
    <name type="common">Giant wood spider</name>
    <name type="synonym">Nephila maculata</name>
    <dbReference type="NCBI Taxonomy" id="299642"/>
    <lineage>
        <taxon>Eukaryota</taxon>
        <taxon>Metazoa</taxon>
        <taxon>Ecdysozoa</taxon>
        <taxon>Arthropoda</taxon>
        <taxon>Chelicerata</taxon>
        <taxon>Arachnida</taxon>
        <taxon>Araneae</taxon>
        <taxon>Araneomorphae</taxon>
        <taxon>Entelegynae</taxon>
        <taxon>Araneoidea</taxon>
        <taxon>Nephilidae</taxon>
        <taxon>Nephila</taxon>
    </lineage>
</organism>
<reference evidence="2" key="1">
    <citation type="submission" date="2020-08" db="EMBL/GenBank/DDBJ databases">
        <title>Multicomponent nature underlies the extraordinary mechanical properties of spider dragline silk.</title>
        <authorList>
            <person name="Kono N."/>
            <person name="Nakamura H."/>
            <person name="Mori M."/>
            <person name="Yoshida Y."/>
            <person name="Ohtoshi R."/>
            <person name="Malay A.D."/>
            <person name="Moran D.A.P."/>
            <person name="Tomita M."/>
            <person name="Numata K."/>
            <person name="Arakawa K."/>
        </authorList>
    </citation>
    <scope>NUCLEOTIDE SEQUENCE</scope>
</reference>
<comment type="caution">
    <text evidence="2">The sequence shown here is derived from an EMBL/GenBank/DDBJ whole genome shotgun (WGS) entry which is preliminary data.</text>
</comment>
<dbReference type="AlphaFoldDB" id="A0A8X6R4E5"/>
<protein>
    <submittedName>
        <fullName evidence="2">Uncharacterized protein</fullName>
    </submittedName>
</protein>
<proteinExistence type="predicted"/>
<dbReference type="EMBL" id="BMAW01019633">
    <property type="protein sequence ID" value="GFT64516.1"/>
    <property type="molecule type" value="Genomic_DNA"/>
</dbReference>
<gene>
    <name evidence="1" type="ORF">NPIL_103211</name>
    <name evidence="2" type="ORF">NPIL_616211</name>
</gene>
<keyword evidence="3" id="KW-1185">Reference proteome</keyword>